<keyword evidence="2" id="KW-0341">Growth regulation</keyword>
<feature type="domain" description="Agenet" evidence="5">
    <location>
        <begin position="119"/>
        <end position="177"/>
    </location>
</feature>
<dbReference type="Proteomes" id="UP001140206">
    <property type="component" value="Chromosome 2"/>
</dbReference>
<evidence type="ECO:0000259" key="5">
    <source>
        <dbReference type="SMART" id="SM00743"/>
    </source>
</evidence>
<accession>A0AAV8EXA1</accession>
<feature type="region of interest" description="Disordered" evidence="4">
    <location>
        <begin position="1"/>
        <end position="21"/>
    </location>
</feature>
<evidence type="ECO:0000256" key="2">
    <source>
        <dbReference type="ARBA" id="ARBA00022604"/>
    </source>
</evidence>
<feature type="domain" description="Agenet" evidence="5">
    <location>
        <begin position="19"/>
        <end position="92"/>
    </location>
</feature>
<feature type="coiled-coil region" evidence="3">
    <location>
        <begin position="502"/>
        <end position="564"/>
    </location>
</feature>
<organism evidence="6 7">
    <name type="scientific">Rhynchospora pubera</name>
    <dbReference type="NCBI Taxonomy" id="906938"/>
    <lineage>
        <taxon>Eukaryota</taxon>
        <taxon>Viridiplantae</taxon>
        <taxon>Streptophyta</taxon>
        <taxon>Embryophyta</taxon>
        <taxon>Tracheophyta</taxon>
        <taxon>Spermatophyta</taxon>
        <taxon>Magnoliopsida</taxon>
        <taxon>Liliopsida</taxon>
        <taxon>Poales</taxon>
        <taxon>Cyperaceae</taxon>
        <taxon>Cyperoideae</taxon>
        <taxon>Rhynchosporeae</taxon>
        <taxon>Rhynchospora</taxon>
    </lineage>
</organism>
<feature type="compositionally biased region" description="Polar residues" evidence="4">
    <location>
        <begin position="318"/>
        <end position="340"/>
    </location>
</feature>
<evidence type="ECO:0000256" key="1">
    <source>
        <dbReference type="ARBA" id="ARBA00022448"/>
    </source>
</evidence>
<feature type="compositionally biased region" description="Polar residues" evidence="4">
    <location>
        <begin position="1"/>
        <end position="17"/>
    </location>
</feature>
<keyword evidence="1" id="KW-0813">Transport</keyword>
<feature type="compositionally biased region" description="Polar residues" evidence="4">
    <location>
        <begin position="95"/>
        <end position="104"/>
    </location>
</feature>
<name>A0AAV8EXA1_9POAL</name>
<dbReference type="PANTHER" id="PTHR31917:SF147">
    <property type="entry name" value="AGENET DOMAIN-CONTAINING PROTEIN"/>
    <property type="match status" value="1"/>
</dbReference>
<reference evidence="6" key="1">
    <citation type="submission" date="2022-08" db="EMBL/GenBank/DDBJ databases">
        <authorList>
            <person name="Marques A."/>
        </authorList>
    </citation>
    <scope>NUCLEOTIDE SEQUENCE</scope>
    <source>
        <strain evidence="6">RhyPub2mFocal</strain>
        <tissue evidence="6">Leaves</tissue>
    </source>
</reference>
<keyword evidence="7" id="KW-1185">Reference proteome</keyword>
<gene>
    <name evidence="6" type="ORF">LUZ62_034772</name>
</gene>
<dbReference type="Pfam" id="PF05266">
    <property type="entry name" value="DUF724"/>
    <property type="match status" value="1"/>
</dbReference>
<dbReference type="InterPro" id="IPR007930">
    <property type="entry name" value="DUF724"/>
</dbReference>
<feature type="region of interest" description="Disordered" evidence="4">
    <location>
        <begin position="288"/>
        <end position="341"/>
    </location>
</feature>
<dbReference type="InterPro" id="IPR008395">
    <property type="entry name" value="Agenet-like_dom"/>
</dbReference>
<dbReference type="SMART" id="SM00743">
    <property type="entry name" value="Agenet"/>
    <property type="match status" value="2"/>
</dbReference>
<dbReference type="AlphaFoldDB" id="A0AAV8EXA1"/>
<dbReference type="EMBL" id="JAMFTS010000002">
    <property type="protein sequence ID" value="KAJ4783526.1"/>
    <property type="molecule type" value="Genomic_DNA"/>
</dbReference>
<keyword evidence="3" id="KW-0175">Coiled coil</keyword>
<evidence type="ECO:0000313" key="7">
    <source>
        <dbReference type="Proteomes" id="UP001140206"/>
    </source>
</evidence>
<dbReference type="Pfam" id="PF05641">
    <property type="entry name" value="Agenet"/>
    <property type="match status" value="1"/>
</dbReference>
<dbReference type="InterPro" id="IPR014002">
    <property type="entry name" value="Agenet_dom_plant"/>
</dbReference>
<feature type="region of interest" description="Disordered" evidence="4">
    <location>
        <begin position="87"/>
        <end position="106"/>
    </location>
</feature>
<evidence type="ECO:0000313" key="6">
    <source>
        <dbReference type="EMBL" id="KAJ4783526.1"/>
    </source>
</evidence>
<feature type="compositionally biased region" description="Basic and acidic residues" evidence="4">
    <location>
        <begin position="297"/>
        <end position="306"/>
    </location>
</feature>
<protein>
    <recommendedName>
        <fullName evidence="5">Agenet domain-containing protein</fullName>
    </recommendedName>
</protein>
<evidence type="ECO:0000256" key="3">
    <source>
        <dbReference type="SAM" id="Coils"/>
    </source>
</evidence>
<evidence type="ECO:0000256" key="4">
    <source>
        <dbReference type="SAM" id="MobiDB-lite"/>
    </source>
</evidence>
<sequence length="608" mass="67721">MVITTNQESVTSGSQLTPEPFPAGAEVEVRIRSEGSHEDSWYEAMVLKHYRVAITSHVKYQVQYLSRLDESGGMLVEDVFAKDVRPRAPRGFSGDSDSPSSLPNKKNLRPAVDCMTGANLYVPDTHVEVFHRGSWCPGIVSSGLSGSNYAVTVKYQGELMKIQFHVSNMRLRLEWDGRIWSKWHSPSKGKKRKSVNSDEIVASDVSLTESETTADSITSLGMKVKKESLESDDEVSITNHLMVKAESCKSNSSQVKYAVRKVSRSHELLTELKGCHFKISTGKRSISSKRNLNGCTTDKKRDKVDSDGVADSGKQKDVNLSNESSSDVPQPNKNASNTIRTADFAENAVGVSTHVKTMDYIADSEGQDSLPDGVDNSEFNQHTLAEHSPVKSVPPEIGCPFEKASPIWKSLETTYKVFSHIPQRPHFKMLESDCKETREGTAIGMMVNYANLAESTHRLSIHAEVSVFEEKIDCLKYLEKNGFFVDPILSRLHHLFEIKTNLAESALKRVKLETELAKEKQELEDSHASANVCKDKMTDIGKSIAELKEQLSIMEKQIKAVMEERAGILDSAAKREHDISRIEVEISSISRSYELAFEEFGRVVAEPL</sequence>
<dbReference type="PANTHER" id="PTHR31917">
    <property type="entry name" value="AGENET DOMAIN-CONTAINING PROTEIN-RELATED"/>
    <property type="match status" value="1"/>
</dbReference>
<comment type="caution">
    <text evidence="6">The sequence shown here is derived from an EMBL/GenBank/DDBJ whole genome shotgun (WGS) entry which is preliminary data.</text>
</comment>
<proteinExistence type="predicted"/>